<dbReference type="InterPro" id="IPR000571">
    <property type="entry name" value="Znf_CCCH"/>
</dbReference>
<feature type="compositionally biased region" description="Polar residues" evidence="6">
    <location>
        <begin position="369"/>
        <end position="381"/>
    </location>
</feature>
<evidence type="ECO:0000256" key="2">
    <source>
        <dbReference type="ARBA" id="ARBA00022737"/>
    </source>
</evidence>
<evidence type="ECO:0000256" key="1">
    <source>
        <dbReference type="ARBA" id="ARBA00022723"/>
    </source>
</evidence>
<dbReference type="SMART" id="SM00356">
    <property type="entry name" value="ZnF_C3H1"/>
    <property type="match status" value="3"/>
</dbReference>
<keyword evidence="4 5" id="KW-0862">Zinc</keyword>
<dbReference type="PANTHER" id="PTHR12547">
    <property type="entry name" value="CCCH ZINC FINGER/TIS11-RELATED"/>
    <property type="match status" value="1"/>
</dbReference>
<evidence type="ECO:0000256" key="4">
    <source>
        <dbReference type="ARBA" id="ARBA00022833"/>
    </source>
</evidence>
<evidence type="ECO:0000256" key="5">
    <source>
        <dbReference type="PROSITE-ProRule" id="PRU00723"/>
    </source>
</evidence>
<feature type="region of interest" description="Disordered" evidence="6">
    <location>
        <begin position="281"/>
        <end position="304"/>
    </location>
</feature>
<evidence type="ECO:0000313" key="8">
    <source>
        <dbReference type="EMBL" id="CEL99470.1"/>
    </source>
</evidence>
<keyword evidence="9" id="KW-1185">Reference proteome</keyword>
<dbReference type="SUPFAM" id="SSF90229">
    <property type="entry name" value="CCCH zinc finger"/>
    <property type="match status" value="3"/>
</dbReference>
<dbReference type="STRING" id="1169540.A0A0G4EPI9"/>
<dbReference type="InterPro" id="IPR036855">
    <property type="entry name" value="Znf_CCCH_sf"/>
</dbReference>
<evidence type="ECO:0000256" key="6">
    <source>
        <dbReference type="SAM" id="MobiDB-lite"/>
    </source>
</evidence>
<dbReference type="OrthoDB" id="448585at2759"/>
<accession>A0A0G4EPI9</accession>
<evidence type="ECO:0000259" key="7">
    <source>
        <dbReference type="PROSITE" id="PS50103"/>
    </source>
</evidence>
<dbReference type="GO" id="GO:0008270">
    <property type="term" value="F:zinc ion binding"/>
    <property type="evidence" value="ECO:0007669"/>
    <property type="project" value="UniProtKB-KW"/>
</dbReference>
<feature type="region of interest" description="Disordered" evidence="6">
    <location>
        <begin position="369"/>
        <end position="395"/>
    </location>
</feature>
<dbReference type="EMBL" id="CDMY01000281">
    <property type="protein sequence ID" value="CEL99470.1"/>
    <property type="molecule type" value="Genomic_DNA"/>
</dbReference>
<dbReference type="PANTHER" id="PTHR12547:SF18">
    <property type="entry name" value="PROTEIN TIS11"/>
    <property type="match status" value="1"/>
</dbReference>
<feature type="region of interest" description="Disordered" evidence="6">
    <location>
        <begin position="182"/>
        <end position="252"/>
    </location>
</feature>
<name>A0A0G4EPI9_VITBC</name>
<dbReference type="PROSITE" id="PS50103">
    <property type="entry name" value="ZF_C3H1"/>
    <property type="match status" value="3"/>
</dbReference>
<dbReference type="InterPro" id="IPR045877">
    <property type="entry name" value="ZFP36-like"/>
</dbReference>
<evidence type="ECO:0000256" key="3">
    <source>
        <dbReference type="ARBA" id="ARBA00022771"/>
    </source>
</evidence>
<feature type="zinc finger region" description="C3H1-type" evidence="5">
    <location>
        <begin position="151"/>
        <end position="178"/>
    </location>
</feature>
<feature type="region of interest" description="Disordered" evidence="6">
    <location>
        <begin position="409"/>
        <end position="507"/>
    </location>
</feature>
<feature type="domain" description="C3H1-type" evidence="7">
    <location>
        <begin position="115"/>
        <end position="143"/>
    </location>
</feature>
<feature type="domain" description="C3H1-type" evidence="7">
    <location>
        <begin position="151"/>
        <end position="178"/>
    </location>
</feature>
<feature type="compositionally biased region" description="Polar residues" evidence="6">
    <location>
        <begin position="54"/>
        <end position="73"/>
    </location>
</feature>
<keyword evidence="3 5" id="KW-0863">Zinc-finger</keyword>
<feature type="zinc finger region" description="C3H1-type" evidence="5">
    <location>
        <begin position="81"/>
        <end position="108"/>
    </location>
</feature>
<evidence type="ECO:0000313" key="9">
    <source>
        <dbReference type="Proteomes" id="UP000041254"/>
    </source>
</evidence>
<protein>
    <recommendedName>
        <fullName evidence="7">C3H1-type domain-containing protein</fullName>
    </recommendedName>
</protein>
<dbReference type="AlphaFoldDB" id="A0A0G4EPI9"/>
<dbReference type="Proteomes" id="UP000041254">
    <property type="component" value="Unassembled WGS sequence"/>
</dbReference>
<dbReference type="VEuPathDB" id="CryptoDB:Vbra_12580"/>
<feature type="zinc finger region" description="C3H1-type" evidence="5">
    <location>
        <begin position="115"/>
        <end position="143"/>
    </location>
</feature>
<reference evidence="8 9" key="1">
    <citation type="submission" date="2014-11" db="EMBL/GenBank/DDBJ databases">
        <authorList>
            <person name="Zhu J."/>
            <person name="Qi W."/>
            <person name="Song R."/>
        </authorList>
    </citation>
    <scope>NUCLEOTIDE SEQUENCE [LARGE SCALE GENOMIC DNA]</scope>
</reference>
<dbReference type="Gene3D" id="4.10.1000.10">
    <property type="entry name" value="Zinc finger, CCCH-type"/>
    <property type="match status" value="3"/>
</dbReference>
<proteinExistence type="predicted"/>
<sequence>MSTGAVETIMMPHNSPKISLNATLDMLRSQKPSHPPPPPFSGKVMPVPGLQPHQDASTSPTLSASPMSPTSSVEVDDSDQYYKTKPCKFWLENRCERGEFCRFAHTNELRSAPDLSKTKLCAEFIKTGKCEKGAPCRFAHGHKELRATPDFFKTALCIFHKRGRCPNGSRCRHAHSVDELRPRIRPFRTKIPRDQLTSPTGPDTIPEEGKTPSDPASPIQSPPQPPRIEIVPPKSPVVNVHSPPVDRDTVLTPPAQAAGRHLWVGSDPSLPLPMLSPTSAAQVPLSPTFSQPPQQAPNPIDLLSPTSTYSAPPTREELMAGYLHEGINYYSLQRSGGFGLPTDINLPPAASPRPSPIHVPFLIIPGTSPNATTAAADQQPLTPGSPPSTVGSGSVDKGYLLEALQAHLSRNRGTSPQSVGGMYLNSPSANAMTSSPFASPRLTPDGGSSTLLSPPLQASGFLSPRSNPEMPAPLARGLVGMGRSPSHEGLSSMAAELKKSAPDHYED</sequence>
<feature type="compositionally biased region" description="Polar residues" evidence="6">
    <location>
        <begin position="425"/>
        <end position="437"/>
    </location>
</feature>
<feature type="region of interest" description="Disordered" evidence="6">
    <location>
        <begin position="28"/>
        <end position="77"/>
    </location>
</feature>
<keyword evidence="1 5" id="KW-0479">Metal-binding</keyword>
<dbReference type="Pfam" id="PF00642">
    <property type="entry name" value="zf-CCCH"/>
    <property type="match status" value="2"/>
</dbReference>
<organism evidence="8 9">
    <name type="scientific">Vitrella brassicaformis (strain CCMP3155)</name>
    <dbReference type="NCBI Taxonomy" id="1169540"/>
    <lineage>
        <taxon>Eukaryota</taxon>
        <taxon>Sar</taxon>
        <taxon>Alveolata</taxon>
        <taxon>Colpodellida</taxon>
        <taxon>Vitrellaceae</taxon>
        <taxon>Vitrella</taxon>
    </lineage>
</organism>
<feature type="domain" description="C3H1-type" evidence="7">
    <location>
        <begin position="81"/>
        <end position="108"/>
    </location>
</feature>
<dbReference type="InParanoid" id="A0A0G4EPI9"/>
<feature type="compositionally biased region" description="Basic and acidic residues" evidence="6">
    <location>
        <begin position="496"/>
        <end position="507"/>
    </location>
</feature>
<keyword evidence="2" id="KW-0677">Repeat</keyword>
<gene>
    <name evidence="8" type="ORF">Vbra_12580</name>
</gene>
<dbReference type="GO" id="GO:0003729">
    <property type="term" value="F:mRNA binding"/>
    <property type="evidence" value="ECO:0007669"/>
    <property type="project" value="InterPro"/>
</dbReference>